<keyword evidence="3" id="KW-0812">Transmembrane</keyword>
<sequence>MTDNNQITTEKKQFVPREGSIEYKMLFGTPKEQKKMTAKFKFANKFFTIPLYKIGILPLFGAGQIFLLLYTKGRKTGKIRTTPLEYRKMDGKMYIFASRGNKTNWLRNLKTNPDDVRVKIGFKKFAVEPRILSVEERAKVFYQYVKNYPTASKALMGWNPKEDKLEETDFSFIAEHIPVVQLIKK</sequence>
<accession>A0A9Y1BW08</accession>
<dbReference type="Proteomes" id="UP001200513">
    <property type="component" value="Chromosome"/>
</dbReference>
<dbReference type="GO" id="GO:0005886">
    <property type="term" value="C:plasma membrane"/>
    <property type="evidence" value="ECO:0007669"/>
    <property type="project" value="TreeGrafter"/>
</dbReference>
<keyword evidence="3" id="KW-1133">Transmembrane helix</keyword>
<dbReference type="AlphaFoldDB" id="A0A9Y1BW08"/>
<evidence type="ECO:0000313" key="4">
    <source>
        <dbReference type="EMBL" id="UJG44899.1"/>
    </source>
</evidence>
<keyword evidence="3" id="KW-0472">Membrane</keyword>
<gene>
    <name evidence="4" type="ORF">K9W46_06875</name>
</gene>
<comment type="similarity">
    <text evidence="1">Belongs to the F420H(2)-dependent quinone reductase family.</text>
</comment>
<evidence type="ECO:0000256" key="2">
    <source>
        <dbReference type="ARBA" id="ARBA00049106"/>
    </source>
</evidence>
<dbReference type="InterPro" id="IPR012349">
    <property type="entry name" value="Split_barrel_FMN-bd"/>
</dbReference>
<dbReference type="EMBL" id="CP084167">
    <property type="protein sequence ID" value="UJG44899.1"/>
    <property type="molecule type" value="Genomic_DNA"/>
</dbReference>
<comment type="catalytic activity">
    <reaction evidence="2">
        <text>oxidized coenzyme F420-(gamma-L-Glu)(n) + a quinol + H(+) = reduced coenzyme F420-(gamma-L-Glu)(n) + a quinone</text>
        <dbReference type="Rhea" id="RHEA:39663"/>
        <dbReference type="Rhea" id="RHEA-COMP:12939"/>
        <dbReference type="Rhea" id="RHEA-COMP:14378"/>
        <dbReference type="ChEBI" id="CHEBI:15378"/>
        <dbReference type="ChEBI" id="CHEBI:24646"/>
        <dbReference type="ChEBI" id="CHEBI:132124"/>
        <dbReference type="ChEBI" id="CHEBI:133980"/>
        <dbReference type="ChEBI" id="CHEBI:139511"/>
    </reaction>
</comment>
<dbReference type="Gene3D" id="2.30.110.10">
    <property type="entry name" value="Electron Transport, Fmn-binding Protein, Chain A"/>
    <property type="match status" value="1"/>
</dbReference>
<dbReference type="NCBIfam" id="TIGR00026">
    <property type="entry name" value="hi_GC_TIGR00026"/>
    <property type="match status" value="1"/>
</dbReference>
<evidence type="ECO:0000256" key="3">
    <source>
        <dbReference type="SAM" id="Phobius"/>
    </source>
</evidence>
<dbReference type="GO" id="GO:0070967">
    <property type="term" value="F:coenzyme F420 binding"/>
    <property type="evidence" value="ECO:0007669"/>
    <property type="project" value="TreeGrafter"/>
</dbReference>
<name>A0A9Y1BW08_9ARCH</name>
<dbReference type="Pfam" id="PF04075">
    <property type="entry name" value="F420H2_quin_red"/>
    <property type="match status" value="1"/>
</dbReference>
<dbReference type="InterPro" id="IPR004378">
    <property type="entry name" value="F420H2_quin_Rdtase"/>
</dbReference>
<dbReference type="PANTHER" id="PTHR39428:SF3">
    <property type="entry name" value="DEAZAFLAVIN-DEPENDENT NITROREDUCTASE"/>
    <property type="match status" value="1"/>
</dbReference>
<feature type="transmembrane region" description="Helical" evidence="3">
    <location>
        <begin position="51"/>
        <end position="70"/>
    </location>
</feature>
<dbReference type="PANTHER" id="PTHR39428">
    <property type="entry name" value="F420H(2)-DEPENDENT QUINONE REDUCTASE RV1261C"/>
    <property type="match status" value="1"/>
</dbReference>
<protein>
    <submittedName>
        <fullName evidence="4">Nitroreductase family deazaflavin-dependent oxidoreductase</fullName>
    </submittedName>
</protein>
<evidence type="ECO:0000256" key="1">
    <source>
        <dbReference type="ARBA" id="ARBA00008710"/>
    </source>
</evidence>
<dbReference type="GO" id="GO:0016491">
    <property type="term" value="F:oxidoreductase activity"/>
    <property type="evidence" value="ECO:0007669"/>
    <property type="project" value="InterPro"/>
</dbReference>
<reference evidence="4" key="1">
    <citation type="journal article" date="2022" name="Nat. Microbiol.">
        <title>Unique mobile elements and scalable gene flow at the prokaryote-eukaryote boundary revealed by circularized Asgard archaea genomes.</title>
        <authorList>
            <person name="Wu F."/>
            <person name="Speth D.R."/>
            <person name="Philosof A."/>
            <person name="Cremiere A."/>
            <person name="Narayanan A."/>
            <person name="Barco R.A."/>
            <person name="Connon S.A."/>
            <person name="Amend J.P."/>
            <person name="Antoshechkin I.A."/>
            <person name="Orphan V.J."/>
        </authorList>
    </citation>
    <scope>NUCLEOTIDE SEQUENCE</scope>
    <source>
        <strain evidence="4">PR6</strain>
    </source>
</reference>
<proteinExistence type="inferred from homology"/>
<organism evidence="4">
    <name type="scientific">Candidatus Heimdallarchaeum endolithica</name>
    <dbReference type="NCBI Taxonomy" id="2876572"/>
    <lineage>
        <taxon>Archaea</taxon>
        <taxon>Promethearchaeati</taxon>
        <taxon>Candidatus Heimdallarchaeota</taxon>
        <taxon>Candidatus Heimdallarchaeia (ex Rinke et al. 2021) (nom. nud.)</taxon>
        <taxon>Candidatus Heimdallarchaeales</taxon>
        <taxon>Candidatus Heimdallarchaeaceae</taxon>
        <taxon>Candidatus Heimdallarchaeum</taxon>
    </lineage>
</organism>